<keyword evidence="7" id="KW-0998">Cell outer membrane</keyword>
<dbReference type="AlphaFoldDB" id="A0A1Y2SKS7"/>
<dbReference type="Gene3D" id="3.30.1300.30">
    <property type="entry name" value="GSPII I/J protein-like"/>
    <property type="match status" value="1"/>
</dbReference>
<organism evidence="10 11">
    <name type="scientific">Xenorhabdus beddingii</name>
    <dbReference type="NCBI Taxonomy" id="40578"/>
    <lineage>
        <taxon>Bacteria</taxon>
        <taxon>Pseudomonadati</taxon>
        <taxon>Pseudomonadota</taxon>
        <taxon>Gammaproteobacteria</taxon>
        <taxon>Enterobacterales</taxon>
        <taxon>Morganellaceae</taxon>
        <taxon>Xenorhabdus</taxon>
    </lineage>
</organism>
<dbReference type="InterPro" id="IPR045584">
    <property type="entry name" value="Pilin-like"/>
</dbReference>
<accession>A0A1Y2SKS7</accession>
<keyword evidence="8" id="KW-0175">Coiled coil</keyword>
<keyword evidence="4" id="KW-0812">Transmembrane</keyword>
<evidence type="ECO:0000256" key="5">
    <source>
        <dbReference type="ARBA" id="ARBA00022729"/>
    </source>
</evidence>
<evidence type="ECO:0000259" key="9">
    <source>
        <dbReference type="Pfam" id="PF03895"/>
    </source>
</evidence>
<dbReference type="GO" id="GO:0009279">
    <property type="term" value="C:cell outer membrane"/>
    <property type="evidence" value="ECO:0007669"/>
    <property type="project" value="UniProtKB-SubCell"/>
</dbReference>
<evidence type="ECO:0000256" key="4">
    <source>
        <dbReference type="ARBA" id="ARBA00022692"/>
    </source>
</evidence>
<comment type="caution">
    <text evidence="10">The sequence shown here is derived from an EMBL/GenBank/DDBJ whole genome shotgun (WGS) entry which is preliminary data.</text>
</comment>
<name>A0A1Y2SKS7_9GAMM</name>
<sequence>MNLAAVQASEKAVKEVKEKTKQLDKKIENKADELYRYAQNVDKKTENYHVHSEKRFNALESEMRRSVRQLDSKINRVEKRANAGIASVAAMTNIPFSNINRFSVGVGLGQYRDGSAIALGAQAKLTEKVNVRASTSWNNSEGAVLGAGVAIGW</sequence>
<evidence type="ECO:0000256" key="1">
    <source>
        <dbReference type="ARBA" id="ARBA00004241"/>
    </source>
</evidence>
<proteinExistence type="predicted"/>
<evidence type="ECO:0000256" key="8">
    <source>
        <dbReference type="SAM" id="Coils"/>
    </source>
</evidence>
<dbReference type="EMBL" id="MUBK01000031">
    <property type="protein sequence ID" value="OTA18156.1"/>
    <property type="molecule type" value="Genomic_DNA"/>
</dbReference>
<dbReference type="SUPFAM" id="SSF54523">
    <property type="entry name" value="Pili subunits"/>
    <property type="match status" value="1"/>
</dbReference>
<feature type="coiled-coil region" evidence="8">
    <location>
        <begin position="6"/>
        <end position="33"/>
    </location>
</feature>
<evidence type="ECO:0000313" key="11">
    <source>
        <dbReference type="Proteomes" id="UP000194204"/>
    </source>
</evidence>
<comment type="subcellular location">
    <subcellularLocation>
        <location evidence="2">Cell outer membrane</location>
    </subcellularLocation>
    <subcellularLocation>
        <location evidence="1">Cell surface</location>
    </subcellularLocation>
</comment>
<evidence type="ECO:0000256" key="6">
    <source>
        <dbReference type="ARBA" id="ARBA00023136"/>
    </source>
</evidence>
<protein>
    <submittedName>
        <fullName evidence="10">Adhesin</fullName>
    </submittedName>
</protein>
<keyword evidence="3" id="KW-1134">Transmembrane beta strand</keyword>
<dbReference type="InterPro" id="IPR005594">
    <property type="entry name" value="YadA_C"/>
</dbReference>
<dbReference type="Proteomes" id="UP000194204">
    <property type="component" value="Unassembled WGS sequence"/>
</dbReference>
<dbReference type="GO" id="GO:0009986">
    <property type="term" value="C:cell surface"/>
    <property type="evidence" value="ECO:0007669"/>
    <property type="project" value="UniProtKB-SubCell"/>
</dbReference>
<keyword evidence="11" id="KW-1185">Reference proteome</keyword>
<evidence type="ECO:0000313" key="10">
    <source>
        <dbReference type="EMBL" id="OTA18156.1"/>
    </source>
</evidence>
<evidence type="ECO:0000256" key="7">
    <source>
        <dbReference type="ARBA" id="ARBA00023237"/>
    </source>
</evidence>
<keyword evidence="5" id="KW-0732">Signal</keyword>
<gene>
    <name evidence="10" type="ORF">Xbed_03152</name>
</gene>
<keyword evidence="6" id="KW-0472">Membrane</keyword>
<reference evidence="10 11" key="1">
    <citation type="submission" date="2017-01" db="EMBL/GenBank/DDBJ databases">
        <title>Deconstructing symbiosis and pathogenesis requirements using a combined genomic-metabolomic approach.</title>
        <authorList>
            <person name="Tobias N.J."/>
            <person name="Wolff H."/>
            <person name="Djahanschiri B."/>
            <person name="Ebersberger I."/>
            <person name="Bode H.B."/>
        </authorList>
    </citation>
    <scope>NUCLEOTIDE SEQUENCE [LARGE SCALE GENOMIC DNA]</scope>
    <source>
        <strain evidence="10 11">DSM 4764</strain>
    </source>
</reference>
<evidence type="ECO:0000256" key="3">
    <source>
        <dbReference type="ARBA" id="ARBA00022452"/>
    </source>
</evidence>
<evidence type="ECO:0000256" key="2">
    <source>
        <dbReference type="ARBA" id="ARBA00004442"/>
    </source>
</evidence>
<feature type="domain" description="Trimeric autotransporter adhesin YadA-like C-terminal membrane anchor" evidence="9">
    <location>
        <begin position="100"/>
        <end position="153"/>
    </location>
</feature>
<dbReference type="Pfam" id="PF03895">
    <property type="entry name" value="YadA_anchor"/>
    <property type="match status" value="1"/>
</dbReference>